<evidence type="ECO:0000256" key="2">
    <source>
        <dbReference type="SAM" id="Phobius"/>
    </source>
</evidence>
<sequence>MISPQFSALNAPNLIAARRIAVGWIAVGWIAPITFTAVLCVVALPQRSAADEPGLADPATLSSPASETPQSSAATSDESTHDDAANEASAIPVHSIGPGKRPPDSLEPLIEFATRAQLRFESEVDAYTCLLVKRETLEGKLEPTHYIRLKIRERRVDGERLVQPRSLYAKFLKPSDVVGREVLYVENERDGDLLVRRGGTRLPNLTVELDPEGRLAKRESHYSIVQSGIRPMLEQILERIESEIDPDNIKIRYFADAKVDGRPCQHIEVSQVERRSNSTFQVAKVYIDIEHELPVFFSSYAWADNPEDDPVLQEQYAITQIDLNAELTDLDFDRTNPQYQFRPEDESEKEADSDLP</sequence>
<organism evidence="3 4">
    <name type="scientific">Allorhodopirellula solitaria</name>
    <dbReference type="NCBI Taxonomy" id="2527987"/>
    <lineage>
        <taxon>Bacteria</taxon>
        <taxon>Pseudomonadati</taxon>
        <taxon>Planctomycetota</taxon>
        <taxon>Planctomycetia</taxon>
        <taxon>Pirellulales</taxon>
        <taxon>Pirellulaceae</taxon>
        <taxon>Allorhodopirellula</taxon>
    </lineage>
</organism>
<feature type="transmembrane region" description="Helical" evidence="2">
    <location>
        <begin position="21"/>
        <end position="44"/>
    </location>
</feature>
<dbReference type="OrthoDB" id="5456309at2"/>
<dbReference type="Pfam" id="PF07608">
    <property type="entry name" value="DUF1571"/>
    <property type="match status" value="1"/>
</dbReference>
<keyword evidence="2" id="KW-0812">Transmembrane</keyword>
<dbReference type="Proteomes" id="UP000318053">
    <property type="component" value="Unassembled WGS sequence"/>
</dbReference>
<dbReference type="RefSeq" id="WP_146393231.1">
    <property type="nucleotide sequence ID" value="NZ_SJPK01000015.1"/>
</dbReference>
<evidence type="ECO:0000313" key="4">
    <source>
        <dbReference type="Proteomes" id="UP000318053"/>
    </source>
</evidence>
<dbReference type="InterPro" id="IPR011465">
    <property type="entry name" value="DUF1571"/>
</dbReference>
<dbReference type="EMBL" id="SJPK01000015">
    <property type="protein sequence ID" value="TWT56202.1"/>
    <property type="molecule type" value="Genomic_DNA"/>
</dbReference>
<comment type="caution">
    <text evidence="3">The sequence shown here is derived from an EMBL/GenBank/DDBJ whole genome shotgun (WGS) entry which is preliminary data.</text>
</comment>
<protein>
    <submittedName>
        <fullName evidence="3">Uncharacterized protein</fullName>
    </submittedName>
</protein>
<feature type="region of interest" description="Disordered" evidence="1">
    <location>
        <begin position="52"/>
        <end position="84"/>
    </location>
</feature>
<feature type="region of interest" description="Disordered" evidence="1">
    <location>
        <begin position="332"/>
        <end position="356"/>
    </location>
</feature>
<feature type="compositionally biased region" description="Polar residues" evidence="1">
    <location>
        <begin position="60"/>
        <end position="77"/>
    </location>
</feature>
<dbReference type="AlphaFoldDB" id="A0A5C5X1U1"/>
<evidence type="ECO:0000256" key="1">
    <source>
        <dbReference type="SAM" id="MobiDB-lite"/>
    </source>
</evidence>
<reference evidence="3 4" key="1">
    <citation type="submission" date="2019-02" db="EMBL/GenBank/DDBJ databases">
        <title>Deep-cultivation of Planctomycetes and their phenomic and genomic characterization uncovers novel biology.</title>
        <authorList>
            <person name="Wiegand S."/>
            <person name="Jogler M."/>
            <person name="Boedeker C."/>
            <person name="Pinto D."/>
            <person name="Vollmers J."/>
            <person name="Rivas-Marin E."/>
            <person name="Kohn T."/>
            <person name="Peeters S.H."/>
            <person name="Heuer A."/>
            <person name="Rast P."/>
            <person name="Oberbeckmann S."/>
            <person name="Bunk B."/>
            <person name="Jeske O."/>
            <person name="Meyerdierks A."/>
            <person name="Storesund J.E."/>
            <person name="Kallscheuer N."/>
            <person name="Luecker S."/>
            <person name="Lage O.M."/>
            <person name="Pohl T."/>
            <person name="Merkel B.J."/>
            <person name="Hornburger P."/>
            <person name="Mueller R.-W."/>
            <person name="Bruemmer F."/>
            <person name="Labrenz M."/>
            <person name="Spormann A.M."/>
            <person name="Op Den Camp H."/>
            <person name="Overmann J."/>
            <person name="Amann R."/>
            <person name="Jetten M.S.M."/>
            <person name="Mascher T."/>
            <person name="Medema M.H."/>
            <person name="Devos D.P."/>
            <person name="Kaster A.-K."/>
            <person name="Ovreas L."/>
            <person name="Rohde M."/>
            <person name="Galperin M.Y."/>
            <person name="Jogler C."/>
        </authorList>
    </citation>
    <scope>NUCLEOTIDE SEQUENCE [LARGE SCALE GENOMIC DNA]</scope>
    <source>
        <strain evidence="3 4">CA85</strain>
    </source>
</reference>
<proteinExistence type="predicted"/>
<keyword evidence="2" id="KW-0472">Membrane</keyword>
<name>A0A5C5X1U1_9BACT</name>
<gene>
    <name evidence="3" type="ORF">CA85_43840</name>
</gene>
<evidence type="ECO:0000313" key="3">
    <source>
        <dbReference type="EMBL" id="TWT56202.1"/>
    </source>
</evidence>
<keyword evidence="4" id="KW-1185">Reference proteome</keyword>
<accession>A0A5C5X1U1</accession>
<keyword evidence="2" id="KW-1133">Transmembrane helix</keyword>
<feature type="compositionally biased region" description="Acidic residues" evidence="1">
    <location>
        <begin position="345"/>
        <end position="356"/>
    </location>
</feature>